<proteinExistence type="predicted"/>
<dbReference type="AlphaFoldDB" id="A0A382XMM0"/>
<evidence type="ECO:0000313" key="1">
    <source>
        <dbReference type="EMBL" id="SVD72352.1"/>
    </source>
</evidence>
<dbReference type="Gene3D" id="1.25.40.10">
    <property type="entry name" value="Tetratricopeptide repeat domain"/>
    <property type="match status" value="1"/>
</dbReference>
<sequence>ASNELFLQSHEYFNDGNYEKSEELLSKIIQKNPLYSRAYSSLSLIRDEQQRLAEFIQLNLDALSINPRNFRAIYNLGWALHRGWYNKDASWFFKRSIEYYPPFKEILKEYPFTDN</sequence>
<gene>
    <name evidence="1" type="ORF">METZ01_LOCUS425206</name>
</gene>
<protein>
    <submittedName>
        <fullName evidence="1">Uncharacterized protein</fullName>
    </submittedName>
</protein>
<dbReference type="InterPro" id="IPR011990">
    <property type="entry name" value="TPR-like_helical_dom_sf"/>
</dbReference>
<feature type="non-terminal residue" evidence="1">
    <location>
        <position position="1"/>
    </location>
</feature>
<organism evidence="1">
    <name type="scientific">marine metagenome</name>
    <dbReference type="NCBI Taxonomy" id="408172"/>
    <lineage>
        <taxon>unclassified sequences</taxon>
        <taxon>metagenomes</taxon>
        <taxon>ecological metagenomes</taxon>
    </lineage>
</organism>
<reference evidence="1" key="1">
    <citation type="submission" date="2018-05" db="EMBL/GenBank/DDBJ databases">
        <authorList>
            <person name="Lanie J.A."/>
            <person name="Ng W.-L."/>
            <person name="Kazmierczak K.M."/>
            <person name="Andrzejewski T.M."/>
            <person name="Davidsen T.M."/>
            <person name="Wayne K.J."/>
            <person name="Tettelin H."/>
            <person name="Glass J.I."/>
            <person name="Rusch D."/>
            <person name="Podicherti R."/>
            <person name="Tsui H.-C.T."/>
            <person name="Winkler M.E."/>
        </authorList>
    </citation>
    <scope>NUCLEOTIDE SEQUENCE</scope>
</reference>
<dbReference type="SUPFAM" id="SSF48452">
    <property type="entry name" value="TPR-like"/>
    <property type="match status" value="1"/>
</dbReference>
<accession>A0A382XMM0</accession>
<dbReference type="EMBL" id="UINC01169019">
    <property type="protein sequence ID" value="SVD72352.1"/>
    <property type="molecule type" value="Genomic_DNA"/>
</dbReference>
<name>A0A382XMM0_9ZZZZ</name>